<dbReference type="InterPro" id="IPR010610">
    <property type="entry name" value="EryCIII-like_C"/>
</dbReference>
<dbReference type="GO" id="GO:0033072">
    <property type="term" value="P:vancomycin biosynthetic process"/>
    <property type="evidence" value="ECO:0007669"/>
    <property type="project" value="UniProtKB-ARBA"/>
</dbReference>
<name>A0A3P3EBF3_9BURK</name>
<dbReference type="InterPro" id="IPR002213">
    <property type="entry name" value="UDP_glucos_trans"/>
</dbReference>
<dbReference type="SUPFAM" id="SSF53756">
    <property type="entry name" value="UDP-Glycosyltransferase/glycogen phosphorylase"/>
    <property type="match status" value="1"/>
</dbReference>
<dbReference type="PANTHER" id="PTHR48050">
    <property type="entry name" value="STEROL 3-BETA-GLUCOSYLTRANSFERASE"/>
    <property type="match status" value="1"/>
</dbReference>
<dbReference type="Gene3D" id="3.40.50.2000">
    <property type="entry name" value="Glycogen Phosphorylase B"/>
    <property type="match status" value="2"/>
</dbReference>
<keyword evidence="3" id="KW-0808">Transferase</keyword>
<dbReference type="Pfam" id="PF03033">
    <property type="entry name" value="Glyco_transf_28"/>
    <property type="match status" value="1"/>
</dbReference>
<dbReference type="InterPro" id="IPR050426">
    <property type="entry name" value="Glycosyltransferase_28"/>
</dbReference>
<dbReference type="GO" id="GO:0016758">
    <property type="term" value="F:hexosyltransferase activity"/>
    <property type="evidence" value="ECO:0007669"/>
    <property type="project" value="InterPro"/>
</dbReference>
<dbReference type="RefSeq" id="WP_124961007.1">
    <property type="nucleotide sequence ID" value="NZ_RQXU01000020.1"/>
</dbReference>
<proteinExistence type="predicted"/>
<dbReference type="Pfam" id="PF06722">
    <property type="entry name" value="EryCIII-like_C"/>
    <property type="match status" value="1"/>
</dbReference>
<dbReference type="GO" id="GO:0005975">
    <property type="term" value="P:carbohydrate metabolic process"/>
    <property type="evidence" value="ECO:0007669"/>
    <property type="project" value="InterPro"/>
</dbReference>
<dbReference type="AlphaFoldDB" id="A0A3P3EBF3"/>
<sequence length="420" mass="43960">MRISVHTLGTRGDVQPYVALALGLQQAGHEVLLVAPVQFSDLAASHGIGFAALPAEFLDMLEDAEFKGVVARGVGPGSMLKVLKRFKPMMAGLLDAEWAAANSFHPDVMVYHPKSLGAPRIAEHLGIAAILASPLPGFTPTSEFPTPLLPFADLGPLNALSHTLTARSSALLFGGFLRGWQRRTFGADATARRASRSGVTLYGYSPSIVPVPHEWGSDVLVSGCWFLDENRWQPSPALASFLAAGPPPVYVGFGSMPIADAAALTDVVVQALNASGRRGLLAAGWGGLGGRAFPANVHLLDSAPHDRLFPQMSIVVHHGGAGTTAAGLRAGKPTVICPFFGDQSFWGRRVAMLGAGPPPLPARHLSSQRLAAALDAANAGGVRASARRLGEKISAERGIEAAVAFIERHAGSGKFSHSPR</sequence>
<evidence type="ECO:0000313" key="3">
    <source>
        <dbReference type="EMBL" id="RRH83721.1"/>
    </source>
</evidence>
<accession>A0A3P3EBF3</accession>
<dbReference type="GO" id="GO:0008194">
    <property type="term" value="F:UDP-glycosyltransferase activity"/>
    <property type="evidence" value="ECO:0007669"/>
    <property type="project" value="InterPro"/>
</dbReference>
<dbReference type="FunFam" id="3.40.50.2000:FF:000009">
    <property type="entry name" value="Sterol 3-beta-glucosyltransferase UGT80A2"/>
    <property type="match status" value="1"/>
</dbReference>
<dbReference type="InterPro" id="IPR004276">
    <property type="entry name" value="GlycoTrans_28_N"/>
</dbReference>
<reference evidence="3 4" key="1">
    <citation type="submission" date="2018-11" db="EMBL/GenBank/DDBJ databases">
        <title>The genome of Variovorax sp T529.</title>
        <authorList>
            <person name="Gao J."/>
        </authorList>
    </citation>
    <scope>NUCLEOTIDE SEQUENCE [LARGE SCALE GENOMIC DNA]</scope>
    <source>
        <strain evidence="3 4">T529</strain>
    </source>
</reference>
<evidence type="ECO:0000259" key="2">
    <source>
        <dbReference type="Pfam" id="PF06722"/>
    </source>
</evidence>
<evidence type="ECO:0000313" key="4">
    <source>
        <dbReference type="Proteomes" id="UP000271590"/>
    </source>
</evidence>
<dbReference type="Proteomes" id="UP000271590">
    <property type="component" value="Unassembled WGS sequence"/>
</dbReference>
<feature type="domain" description="Glycosyltransferase family 28 N-terminal" evidence="1">
    <location>
        <begin position="5"/>
        <end position="138"/>
    </location>
</feature>
<gene>
    <name evidence="3" type="ORF">EH244_24995</name>
</gene>
<protein>
    <submittedName>
        <fullName evidence="3">Glycosyltransferase</fullName>
    </submittedName>
</protein>
<feature type="domain" description="Erythromycin biosynthesis protein CIII-like C-terminal" evidence="2">
    <location>
        <begin position="291"/>
        <end position="395"/>
    </location>
</feature>
<evidence type="ECO:0000259" key="1">
    <source>
        <dbReference type="Pfam" id="PF03033"/>
    </source>
</evidence>
<dbReference type="CDD" id="cd03784">
    <property type="entry name" value="GT1_Gtf-like"/>
    <property type="match status" value="1"/>
</dbReference>
<dbReference type="EMBL" id="RQXU01000020">
    <property type="protein sequence ID" value="RRH83721.1"/>
    <property type="molecule type" value="Genomic_DNA"/>
</dbReference>
<organism evidence="3 4">
    <name type="scientific">Variovorax beijingensis</name>
    <dbReference type="NCBI Taxonomy" id="2496117"/>
    <lineage>
        <taxon>Bacteria</taxon>
        <taxon>Pseudomonadati</taxon>
        <taxon>Pseudomonadota</taxon>
        <taxon>Betaproteobacteria</taxon>
        <taxon>Burkholderiales</taxon>
        <taxon>Comamonadaceae</taxon>
        <taxon>Variovorax</taxon>
    </lineage>
</organism>
<comment type="caution">
    <text evidence="3">The sequence shown here is derived from an EMBL/GenBank/DDBJ whole genome shotgun (WGS) entry which is preliminary data.</text>
</comment>
<dbReference type="PANTHER" id="PTHR48050:SF13">
    <property type="entry name" value="STEROL 3-BETA-GLUCOSYLTRANSFERASE UGT80A2"/>
    <property type="match status" value="1"/>
</dbReference>